<dbReference type="Proteomes" id="UP000078546">
    <property type="component" value="Unassembled WGS sequence"/>
</dbReference>
<protein>
    <submittedName>
        <fullName evidence="1">PIR Superfamily Protein</fullName>
    </submittedName>
</protein>
<sequence length="330" mass="38928">MADSYEYEHVKNFLSYKFILESFGHDFSVDPTNDPIIAKCRNNVSVDVVKRFFFTDLCIKINKYLKHFNDLKQNIHEHCEYLNYYLNDKYNNNSDNFLYKNALDPKDPLNMFDASISNISEYKCKLYHIKEDVFKNIHILNKLNEEYILFITKKARNDVGHNDVCNNARNFANIFKTAIIKCYDNYDNNYCKELKAYRKKYNIYAEYINTCSDVPSLKLPPESNTLEVSTNTRDLPTIENDSYSASDIGVLVGKIFGGCLASLLVYKFTPLKSLLPFRKQKKNTYLDNIDYEAYGYYSPSYEHEQAFEDTGQYNVQYYSRYDFEEKCNME</sequence>
<proteinExistence type="predicted"/>
<organism evidence="1 2">
    <name type="scientific">Plasmodium ovale curtisi</name>
    <dbReference type="NCBI Taxonomy" id="864141"/>
    <lineage>
        <taxon>Eukaryota</taxon>
        <taxon>Sar</taxon>
        <taxon>Alveolata</taxon>
        <taxon>Apicomplexa</taxon>
        <taxon>Aconoidasida</taxon>
        <taxon>Haemosporida</taxon>
        <taxon>Plasmodiidae</taxon>
        <taxon>Plasmodium</taxon>
        <taxon>Plasmodium (Plasmodium)</taxon>
    </lineage>
</organism>
<evidence type="ECO:0000313" key="1">
    <source>
        <dbReference type="EMBL" id="SBT02602.1"/>
    </source>
</evidence>
<name>A0A1A8XBK7_PLAOA</name>
<dbReference type="AlphaFoldDB" id="A0A1A8XBK7"/>
<reference evidence="2" key="1">
    <citation type="submission" date="2016-05" db="EMBL/GenBank/DDBJ databases">
        <authorList>
            <person name="Naeem Raeece"/>
        </authorList>
    </citation>
    <scope>NUCLEOTIDE SEQUENCE [LARGE SCALE GENOMIC DNA]</scope>
</reference>
<dbReference type="EMBL" id="FLQV01003558">
    <property type="protein sequence ID" value="SBT02602.1"/>
    <property type="molecule type" value="Genomic_DNA"/>
</dbReference>
<evidence type="ECO:0000313" key="2">
    <source>
        <dbReference type="Proteomes" id="UP000078546"/>
    </source>
</evidence>
<accession>A0A1A8XBK7</accession>
<gene>
    <name evidence="1" type="ORF">POVCU1_078730</name>
</gene>